<organism evidence="3 4">
    <name type="scientific">Sporosarcina globispora</name>
    <name type="common">Bacillus globisporus</name>
    <dbReference type="NCBI Taxonomy" id="1459"/>
    <lineage>
        <taxon>Bacteria</taxon>
        <taxon>Bacillati</taxon>
        <taxon>Bacillota</taxon>
        <taxon>Bacilli</taxon>
        <taxon>Bacillales</taxon>
        <taxon>Caryophanaceae</taxon>
        <taxon>Sporosarcina</taxon>
    </lineage>
</organism>
<dbReference type="Pfam" id="PF14502">
    <property type="entry name" value="HTH_41"/>
    <property type="match status" value="1"/>
</dbReference>
<reference evidence="4" key="1">
    <citation type="submission" date="2015-07" db="EMBL/GenBank/DDBJ databases">
        <title>Fjat-10036 dsm4.</title>
        <authorList>
            <person name="Liu B."/>
            <person name="Wang J."/>
            <person name="Zhu Y."/>
            <person name="Liu G."/>
            <person name="Chen Q."/>
            <person name="Chen Z."/>
            <person name="Lan J."/>
            <person name="Che J."/>
            <person name="Ge C."/>
            <person name="Shi H."/>
            <person name="Pan Z."/>
            <person name="Liu X."/>
        </authorList>
    </citation>
    <scope>NUCLEOTIDE SEQUENCE [LARGE SCALE GENOMIC DNA]</scope>
    <source>
        <strain evidence="4">DSM 4</strain>
    </source>
</reference>
<comment type="caution">
    <text evidence="3">The sequence shown here is derived from an EMBL/GenBank/DDBJ whole genome shotgun (WGS) entry which is preliminary data.</text>
</comment>
<feature type="domain" description="Uncharacterised protein YhfZ C-terminal" evidence="2">
    <location>
        <begin position="78"/>
        <end position="310"/>
    </location>
</feature>
<dbReference type="InterPro" id="IPR036388">
    <property type="entry name" value="WH-like_DNA-bd_sf"/>
</dbReference>
<proteinExistence type="predicted"/>
<evidence type="ECO:0000313" key="3">
    <source>
        <dbReference type="EMBL" id="KON86169.1"/>
    </source>
</evidence>
<dbReference type="PATRIC" id="fig|1459.3.peg.952"/>
<keyword evidence="4" id="KW-1185">Reference proteome</keyword>
<dbReference type="EMBL" id="LGUF01000007">
    <property type="protein sequence ID" value="KON86169.1"/>
    <property type="molecule type" value="Genomic_DNA"/>
</dbReference>
<dbReference type="Proteomes" id="UP000037109">
    <property type="component" value="Unassembled WGS sequence"/>
</dbReference>
<sequence length="310" mass="35100">MSRIWESLYSKNGLAAKFIAKELIQFSEGERIPRVSDFTEKLSLGRGTVQGALRVLEDLHAISLGSRGHLGTFLKKRDINLLYEIAGIGPVMGVMPLPYSRKYEGLATGIVEGFEEINKKSGLAYMRGARRRIESLKTRRYDFAIMSRLAAEEAIQEFEGLEILHTLGPETYVTSHKVFFSDSKNSQITDGMKIGIDYSSADQANITLLECEKHDVELIKVDYMQLFNMLKNGSIDAAVWNADEARAFKTFASSDFKSKKAKELAIKATRAAIVIESERTNIKEQIQLLQFTKVEEIQRLVEEEKKYPHY</sequence>
<evidence type="ECO:0000259" key="2">
    <source>
        <dbReference type="Pfam" id="PF14503"/>
    </source>
</evidence>
<evidence type="ECO:0000259" key="1">
    <source>
        <dbReference type="Pfam" id="PF14502"/>
    </source>
</evidence>
<name>A0A0M0G8K7_SPOGL</name>
<dbReference type="InterPro" id="IPR032791">
    <property type="entry name" value="YhfZ_C"/>
</dbReference>
<feature type="domain" description="YhfZ helix-turn-helix" evidence="1">
    <location>
        <begin position="28"/>
        <end position="74"/>
    </location>
</feature>
<dbReference type="SUPFAM" id="SSF53850">
    <property type="entry name" value="Periplasmic binding protein-like II"/>
    <property type="match status" value="1"/>
</dbReference>
<dbReference type="NCBIfam" id="NF041241">
    <property type="entry name" value="YhfZ_full"/>
    <property type="match status" value="1"/>
</dbReference>
<dbReference type="InterPro" id="IPR041444">
    <property type="entry name" value="HTH_41"/>
</dbReference>
<dbReference type="AlphaFoldDB" id="A0A0M0G8K7"/>
<dbReference type="Gene3D" id="3.40.190.10">
    <property type="entry name" value="Periplasmic binding protein-like II"/>
    <property type="match status" value="2"/>
</dbReference>
<dbReference type="STRING" id="1459.AF332_04580"/>
<protein>
    <submittedName>
        <fullName evidence="3">Transcriptional regulator</fullName>
    </submittedName>
</protein>
<dbReference type="RefSeq" id="WP_053433521.1">
    <property type="nucleotide sequence ID" value="NZ_LGUF01000007.1"/>
</dbReference>
<dbReference type="Pfam" id="PF14503">
    <property type="entry name" value="YhfZ_C"/>
    <property type="match status" value="1"/>
</dbReference>
<gene>
    <name evidence="3" type="ORF">AF332_04580</name>
</gene>
<evidence type="ECO:0000313" key="4">
    <source>
        <dbReference type="Proteomes" id="UP000037109"/>
    </source>
</evidence>
<dbReference type="OrthoDB" id="147067at2"/>
<accession>A0A0M0G8K7</accession>
<dbReference type="CDD" id="cd13533">
    <property type="entry name" value="PBP2_Yhfz"/>
    <property type="match status" value="1"/>
</dbReference>
<dbReference type="Gene3D" id="1.10.10.10">
    <property type="entry name" value="Winged helix-like DNA-binding domain superfamily/Winged helix DNA-binding domain"/>
    <property type="match status" value="1"/>
</dbReference>